<protein>
    <submittedName>
        <fullName evidence="2">Uncharacterized protein</fullName>
    </submittedName>
</protein>
<reference evidence="3" key="1">
    <citation type="submission" date="2011-06" db="EMBL/GenBank/DDBJ databases">
        <title>Complete genome sequence of Paenibacillus mucilaginosus KNP414.</title>
        <authorList>
            <person name="Wang J."/>
            <person name="Hu S."/>
            <person name="Hu X."/>
            <person name="Zhang B."/>
            <person name="Dong D."/>
            <person name="Zhang S."/>
            <person name="Zhao K."/>
            <person name="Wu D."/>
        </authorList>
    </citation>
    <scope>NUCLEOTIDE SEQUENCE [LARGE SCALE GENOMIC DNA]</scope>
    <source>
        <strain evidence="3">KNP414</strain>
    </source>
</reference>
<dbReference type="KEGG" id="pms:KNP414_03850"/>
<name>F8F6B5_PAEMK</name>
<reference evidence="2 3" key="2">
    <citation type="journal article" date="2013" name="Genome Announc.">
        <title>Genome Sequence of Growth-Improving Paenibacillus mucilaginosus Strain KNP414.</title>
        <authorList>
            <person name="Lu J.J."/>
            <person name="Wang J.F."/>
            <person name="Hu X.F."/>
        </authorList>
    </citation>
    <scope>NUCLEOTIDE SEQUENCE [LARGE SCALE GENOMIC DNA]</scope>
    <source>
        <strain evidence="2 3">KNP414</strain>
    </source>
</reference>
<evidence type="ECO:0000313" key="3">
    <source>
        <dbReference type="Proteomes" id="UP000006620"/>
    </source>
</evidence>
<keyword evidence="1" id="KW-1133">Transmembrane helix</keyword>
<keyword evidence="1" id="KW-0472">Membrane</keyword>
<dbReference type="Proteomes" id="UP000006620">
    <property type="component" value="Chromosome"/>
</dbReference>
<evidence type="ECO:0000313" key="2">
    <source>
        <dbReference type="EMBL" id="AEI42389.1"/>
    </source>
</evidence>
<accession>F8F6B5</accession>
<dbReference type="EMBL" id="CP002869">
    <property type="protein sequence ID" value="AEI42389.1"/>
    <property type="molecule type" value="Genomic_DNA"/>
</dbReference>
<feature type="transmembrane region" description="Helical" evidence="1">
    <location>
        <begin position="6"/>
        <end position="23"/>
    </location>
</feature>
<organism evidence="2 3">
    <name type="scientific">Paenibacillus mucilaginosus (strain KNP414)</name>
    <dbReference type="NCBI Taxonomy" id="1036673"/>
    <lineage>
        <taxon>Bacteria</taxon>
        <taxon>Bacillati</taxon>
        <taxon>Bacillota</taxon>
        <taxon>Bacilli</taxon>
        <taxon>Bacillales</taxon>
        <taxon>Paenibacillaceae</taxon>
        <taxon>Paenibacillus</taxon>
    </lineage>
</organism>
<sequence length="48" mass="5794">MWNIKPPHLVFLYLIQVVFYNITRHVLCPIYFNELNIFATMTILLNLL</sequence>
<dbReference type="HOGENOM" id="CLU_3155709_0_0_9"/>
<evidence type="ECO:0000256" key="1">
    <source>
        <dbReference type="SAM" id="Phobius"/>
    </source>
</evidence>
<gene>
    <name evidence="2" type="ordered locus">KNP414_03850</name>
</gene>
<dbReference type="AlphaFoldDB" id="F8F6B5"/>
<proteinExistence type="predicted"/>
<keyword evidence="1" id="KW-0812">Transmembrane</keyword>